<evidence type="ECO:0000313" key="3">
    <source>
        <dbReference type="Proteomes" id="UP000183371"/>
    </source>
</evidence>
<evidence type="ECO:0000256" key="1">
    <source>
        <dbReference type="SAM" id="MobiDB-lite"/>
    </source>
</evidence>
<protein>
    <submittedName>
        <fullName evidence="2">Uncharacterized protein</fullName>
    </submittedName>
</protein>
<sequence>MRFVSGKTSRKRGYLSSFFRNLLWRHRKVEESAEDAPKQSDPAGTAHVVLAGRDRPKRSADVLNEDLSDELEIRGFLDQFPGHRLMVKPGDKPHKEIF</sequence>
<name>A0A1I6YJ80_9HYPH</name>
<evidence type="ECO:0000313" key="2">
    <source>
        <dbReference type="EMBL" id="SFT50452.1"/>
    </source>
</evidence>
<accession>A0A1I6YJ80</accession>
<dbReference type="RefSeq" id="WP_054783205.1">
    <property type="nucleotide sequence ID" value="NZ_FPBD01000001.1"/>
</dbReference>
<gene>
    <name evidence="2" type="ORF">SAMN05444141_101910</name>
</gene>
<dbReference type="Proteomes" id="UP000183371">
    <property type="component" value="Unassembled WGS sequence"/>
</dbReference>
<dbReference type="AlphaFoldDB" id="A0A1I6YJ80"/>
<organism evidence="2 3">
    <name type="scientific">Pseudovibrio denitrificans</name>
    <dbReference type="NCBI Taxonomy" id="258256"/>
    <lineage>
        <taxon>Bacteria</taxon>
        <taxon>Pseudomonadati</taxon>
        <taxon>Pseudomonadota</taxon>
        <taxon>Alphaproteobacteria</taxon>
        <taxon>Hyphomicrobiales</taxon>
        <taxon>Stappiaceae</taxon>
        <taxon>Pseudovibrio</taxon>
    </lineage>
</organism>
<feature type="region of interest" description="Disordered" evidence="1">
    <location>
        <begin position="30"/>
        <end position="55"/>
    </location>
</feature>
<dbReference type="EMBL" id="FPBD01000001">
    <property type="protein sequence ID" value="SFT50452.1"/>
    <property type="molecule type" value="Genomic_DNA"/>
</dbReference>
<proteinExistence type="predicted"/>
<reference evidence="3" key="1">
    <citation type="submission" date="2016-10" db="EMBL/GenBank/DDBJ databases">
        <authorList>
            <person name="Varghese N."/>
            <person name="Submissions S."/>
        </authorList>
    </citation>
    <scope>NUCLEOTIDE SEQUENCE [LARGE SCALE GENOMIC DNA]</scope>
    <source>
        <strain evidence="3">DSM 17465</strain>
    </source>
</reference>
<keyword evidence="3" id="KW-1185">Reference proteome</keyword>